<comment type="caution">
    <text evidence="1">The sequence shown here is derived from an EMBL/GenBank/DDBJ whole genome shotgun (WGS) entry which is preliminary data.</text>
</comment>
<dbReference type="Gene3D" id="3.40.50.410">
    <property type="entry name" value="von Willebrand factor, type A domain"/>
    <property type="match status" value="1"/>
</dbReference>
<evidence type="ECO:0000313" key="2">
    <source>
        <dbReference type="Proteomes" id="UP000034350"/>
    </source>
</evidence>
<dbReference type="SUPFAM" id="SSF53300">
    <property type="entry name" value="vWA-like"/>
    <property type="match status" value="1"/>
</dbReference>
<dbReference type="OrthoDB" id="1731724at2759"/>
<dbReference type="RefSeq" id="XP_024331693.1">
    <property type="nucleotide sequence ID" value="XM_024476627.1"/>
</dbReference>
<dbReference type="GeneID" id="36321583"/>
<dbReference type="VEuPathDB" id="MicrosporidiaDB:G9O61_00g004720"/>
<reference evidence="1 2" key="1">
    <citation type="journal article" date="2015" name="Environ. Microbiol.">
        <title>Genome analyses suggest the presence of polyploidy and recent human-driven expansions in eight global populations of the honeybee pathogen Nosema ceranae.</title>
        <authorList>
            <person name="Pelin A."/>
            <person name="Selman M."/>
            <person name="Aris-Brosou S."/>
            <person name="Farinelli L."/>
            <person name="Corradi N."/>
        </authorList>
    </citation>
    <scope>NUCLEOTIDE SEQUENCE [LARGE SCALE GENOMIC DNA]</scope>
    <source>
        <strain evidence="1 2">PA08 1199</strain>
    </source>
</reference>
<gene>
    <name evidence="1" type="ORF">AAJ76_900081523</name>
</gene>
<dbReference type="PROSITE" id="PS50330">
    <property type="entry name" value="UIM"/>
    <property type="match status" value="1"/>
</dbReference>
<accession>A0A0F9WF24</accession>
<organism evidence="1 2">
    <name type="scientific">Vairimorpha ceranae</name>
    <dbReference type="NCBI Taxonomy" id="40302"/>
    <lineage>
        <taxon>Eukaryota</taxon>
        <taxon>Fungi</taxon>
        <taxon>Fungi incertae sedis</taxon>
        <taxon>Microsporidia</taxon>
        <taxon>Nosematidae</taxon>
        <taxon>Vairimorpha</taxon>
    </lineage>
</organism>
<dbReference type="InterPro" id="IPR036465">
    <property type="entry name" value="vWFA_dom_sf"/>
</dbReference>
<dbReference type="VEuPathDB" id="MicrosporidiaDB:AAJ76_900081523"/>
<sequence length="205" mass="23932">MPEVTIIIYDNGLPSQNQDYLPSRSILQKEFIQSFINKRFEADSESMVGIVPVCQEQYNDMITPTKQKDYLYTFLNTCGLYRNPDYVRSLSQSISSFMQQEITTKKLIFFIGTKIDKSLEEDVYSKIFEILTHGIAITIVCFGEGLVYYDILSKEIEYYNFKVVRVLPQDDYNNIYNIVTENEEEDDPELAEAIRQSLEESKKQQ</sequence>
<dbReference type="Proteomes" id="UP000034350">
    <property type="component" value="Unassembled WGS sequence"/>
</dbReference>
<proteinExistence type="predicted"/>
<protein>
    <submittedName>
        <fullName evidence="1">26s proteasome regulatory subunit s5a</fullName>
    </submittedName>
</protein>
<dbReference type="GO" id="GO:0000502">
    <property type="term" value="C:proteasome complex"/>
    <property type="evidence" value="ECO:0007669"/>
    <property type="project" value="UniProtKB-KW"/>
</dbReference>
<name>A0A0F9WF24_9MICR</name>
<dbReference type="OMA" id="QNQDYLP"/>
<keyword evidence="1" id="KW-0647">Proteasome</keyword>
<evidence type="ECO:0000313" key="1">
    <source>
        <dbReference type="EMBL" id="KKO75951.1"/>
    </source>
</evidence>
<keyword evidence="2" id="KW-1185">Reference proteome</keyword>
<dbReference type="VEuPathDB" id="MicrosporidiaDB:NCER_100592"/>
<dbReference type="InterPro" id="IPR003903">
    <property type="entry name" value="UIM_dom"/>
</dbReference>
<dbReference type="EMBL" id="JPQZ01000009">
    <property type="protein sequence ID" value="KKO75951.1"/>
    <property type="molecule type" value="Genomic_DNA"/>
</dbReference>
<dbReference type="AlphaFoldDB" id="A0A0F9WF24"/>